<reference evidence="15" key="1">
    <citation type="journal article" date="2017" name="Nature">
        <title>The genome of Chenopodium quinoa.</title>
        <authorList>
            <person name="Jarvis D.E."/>
            <person name="Ho Y.S."/>
            <person name="Lightfoot D.J."/>
            <person name="Schmoeckel S.M."/>
            <person name="Li B."/>
            <person name="Borm T.J.A."/>
            <person name="Ohyanagi H."/>
            <person name="Mineta K."/>
            <person name="Michell C.T."/>
            <person name="Saber N."/>
            <person name="Kharbatia N.M."/>
            <person name="Rupper R.R."/>
            <person name="Sharp A.R."/>
            <person name="Dally N."/>
            <person name="Boughton B.A."/>
            <person name="Woo Y.H."/>
            <person name="Gao G."/>
            <person name="Schijlen E.G.W.M."/>
            <person name="Guo X."/>
            <person name="Momin A.A."/>
            <person name="Negrao S."/>
            <person name="Al-Babili S."/>
            <person name="Gehring C."/>
            <person name="Roessner U."/>
            <person name="Jung C."/>
            <person name="Murphy K."/>
            <person name="Arold S.T."/>
            <person name="Gojobori T."/>
            <person name="van der Linden C.G."/>
            <person name="van Loo E.N."/>
            <person name="Jellen E.N."/>
            <person name="Maughan P.J."/>
            <person name="Tester M."/>
        </authorList>
    </citation>
    <scope>NUCLEOTIDE SEQUENCE [LARGE SCALE GENOMIC DNA]</scope>
    <source>
        <strain evidence="15">cv. PI 614886</strain>
    </source>
</reference>
<feature type="binding site" evidence="11">
    <location>
        <position position="324"/>
    </location>
    <ligand>
        <name>Mg(2+)</name>
        <dbReference type="ChEBI" id="CHEBI:18420"/>
        <label>1</label>
    </ligand>
</feature>
<evidence type="ECO:0000313" key="15">
    <source>
        <dbReference type="EnsemblPlants" id="AUR62029469-RA:cds"/>
    </source>
</evidence>
<dbReference type="Gene3D" id="3.60.10.10">
    <property type="entry name" value="Endonuclease/exonuclease/phosphatase"/>
    <property type="match status" value="1"/>
</dbReference>
<feature type="site" description="Important for catalytic activity" evidence="12">
    <location>
        <position position="266"/>
    </location>
</feature>
<dbReference type="GO" id="GO:0005634">
    <property type="term" value="C:nucleus"/>
    <property type="evidence" value="ECO:0007669"/>
    <property type="project" value="TreeGrafter"/>
</dbReference>
<dbReference type="Proteomes" id="UP000596660">
    <property type="component" value="Unplaced"/>
</dbReference>
<dbReference type="GO" id="GO:0006284">
    <property type="term" value="P:base-excision repair"/>
    <property type="evidence" value="ECO:0007669"/>
    <property type="project" value="TreeGrafter"/>
</dbReference>
<evidence type="ECO:0000256" key="8">
    <source>
        <dbReference type="ARBA" id="ARBA00022842"/>
    </source>
</evidence>
<feature type="domain" description="GRF-type" evidence="14">
    <location>
        <begin position="553"/>
        <end position="594"/>
    </location>
</feature>
<dbReference type="InterPro" id="IPR004808">
    <property type="entry name" value="AP_endonuc_1"/>
</dbReference>
<evidence type="ECO:0000256" key="2">
    <source>
        <dbReference type="ARBA" id="ARBA00007092"/>
    </source>
</evidence>
<reference evidence="15" key="2">
    <citation type="submission" date="2021-03" db="UniProtKB">
        <authorList>
            <consortium name="EnsemblPlants"/>
        </authorList>
    </citation>
    <scope>IDENTIFICATION</scope>
</reference>
<dbReference type="FunFam" id="3.60.10.10:FF:000042">
    <property type="entry name" value="DNA-(apurinic or apyrimidinic site) lyase"/>
    <property type="match status" value="1"/>
</dbReference>
<dbReference type="PROSITE" id="PS00728">
    <property type="entry name" value="AP_NUCLEASE_F1_3"/>
    <property type="match status" value="1"/>
</dbReference>
<keyword evidence="9" id="KW-0539">Nucleus</keyword>
<dbReference type="OMA" id="SFWICPR"/>
<evidence type="ECO:0000256" key="1">
    <source>
        <dbReference type="ARBA" id="ARBA00001936"/>
    </source>
</evidence>
<dbReference type="Gramene" id="AUR62029469-RA">
    <property type="protein sequence ID" value="AUR62029469-RA:cds"/>
    <property type="gene ID" value="AUR62029469"/>
</dbReference>
<feature type="site" description="Transition state stabilizer" evidence="12">
    <location>
        <position position="197"/>
    </location>
</feature>
<dbReference type="EnsemblPlants" id="AUR62029469-RA">
    <property type="protein sequence ID" value="AUR62029469-RA:cds"/>
    <property type="gene ID" value="AUR62029469"/>
</dbReference>
<dbReference type="GO" id="GO:0008270">
    <property type="term" value="F:zinc ion binding"/>
    <property type="evidence" value="ECO:0007669"/>
    <property type="project" value="UniProtKB-KW"/>
</dbReference>
<keyword evidence="5 13" id="KW-0863">Zinc-finger</keyword>
<dbReference type="PANTHER" id="PTHR22748">
    <property type="entry name" value="AP ENDONUCLEASE"/>
    <property type="match status" value="1"/>
</dbReference>
<evidence type="ECO:0000256" key="7">
    <source>
        <dbReference type="ARBA" id="ARBA00022833"/>
    </source>
</evidence>
<feature type="site" description="Interaction with DNA substrate" evidence="12">
    <location>
        <position position="324"/>
    </location>
</feature>
<dbReference type="GO" id="GO:0008311">
    <property type="term" value="F:double-stranded DNA 3'-5' DNA exonuclease activity"/>
    <property type="evidence" value="ECO:0007669"/>
    <property type="project" value="TreeGrafter"/>
</dbReference>
<evidence type="ECO:0000256" key="11">
    <source>
        <dbReference type="PIRSR" id="PIRSR604808-2"/>
    </source>
</evidence>
<keyword evidence="16" id="KW-1185">Reference proteome</keyword>
<feature type="active site" description="Proton acceptor" evidence="10">
    <location>
        <position position="324"/>
    </location>
</feature>
<keyword evidence="4 11" id="KW-0479">Metal-binding</keyword>
<keyword evidence="7" id="KW-0862">Zinc</keyword>
<keyword evidence="11" id="KW-0464">Manganese</keyword>
<proteinExistence type="inferred from homology"/>
<evidence type="ECO:0000313" key="16">
    <source>
        <dbReference type="Proteomes" id="UP000596660"/>
    </source>
</evidence>
<sequence length="669" mass="75147">MLKIVTYNVNGIRQRITQFGSLLKLLDSLDADIICFQEIKATKQELTADLIMAQGYESFFSCTRTCGKGRTGYSGVATFCRVRSAFSSTEVALPVAAEEGFTGLLGTCGNESSSEVFSDLECLKEFRKDELLKIDSEGRCVITDHGHFVLFNVYGPRAAPEDEERIQFKANFFKIMQKRWELLQQEKRRIIVVGDLNIAPSAVDRCEPGPDFEKNEFRRWFRSLLVKNGGSFLDLFREKHPERADAYTCWPVHTGAEEFNFGSRIDHILASGVCLHHIQGNDDHNLGVCHVEECDIMTQFRRWKPGISLSWKGGRATKLEGSDHVPVFVTLKDIPDIQIHSTPPLSARYMPEIRGSQQTIVSILMKRQMTERVGAGTLTSPATQDDDDIDLIGRIEEASYSCSVSSTDLNTLSSSVMNSCENEPCTSKESQDAATAGNRLIRSIPGVPKKKKMKQNQHSQLSLTSFFQKIPGTCDSVEKSTKDASDNLESTVISPDYVKETTETINKEGNFDESASSQEHNPPTDCCPENDRKTAVMEWQRIQQRMQDSIPLCEGHREPCVARIVKKSGPNFGRRFYACARAEVQVDAAWKKRRKKGELGAAVVRGGIKSLLLHHYKQNVWQSEKPWKTSQHFIQNLIIKTDSSEAITALLHPGRHGAEINKQAQQIER</sequence>
<feature type="binding site" evidence="11">
    <location>
        <position position="38"/>
    </location>
    <ligand>
        <name>Mg(2+)</name>
        <dbReference type="ChEBI" id="CHEBI:18420"/>
        <label>1</label>
    </ligand>
</feature>
<feature type="active site" description="Proton donor/acceptor" evidence="10">
    <location>
        <position position="195"/>
    </location>
</feature>
<dbReference type="AlphaFoldDB" id="A0A803MHL7"/>
<feature type="binding site" evidence="11">
    <location>
        <position position="8"/>
    </location>
    <ligand>
        <name>Mg(2+)</name>
        <dbReference type="ChEBI" id="CHEBI:18420"/>
        <label>1</label>
    </ligand>
</feature>
<evidence type="ECO:0000256" key="3">
    <source>
        <dbReference type="ARBA" id="ARBA00013541"/>
    </source>
</evidence>
<evidence type="ECO:0000256" key="5">
    <source>
        <dbReference type="ARBA" id="ARBA00022771"/>
    </source>
</evidence>
<dbReference type="InterPro" id="IPR036691">
    <property type="entry name" value="Endo/exonu/phosph_ase_sf"/>
</dbReference>
<keyword evidence="8 11" id="KW-0460">Magnesium</keyword>
<dbReference type="PROSITE" id="PS51999">
    <property type="entry name" value="ZF_GRF"/>
    <property type="match status" value="1"/>
</dbReference>
<feature type="binding site" evidence="11">
    <location>
        <position position="195"/>
    </location>
    <ligand>
        <name>Mg(2+)</name>
        <dbReference type="ChEBI" id="CHEBI:18420"/>
        <label>1</label>
    </ligand>
</feature>
<dbReference type="GO" id="GO:0003906">
    <property type="term" value="F:DNA-(apurinic or apyrimidinic site) endonuclease activity"/>
    <property type="evidence" value="ECO:0007669"/>
    <property type="project" value="TreeGrafter"/>
</dbReference>
<feature type="binding site" evidence="11">
    <location>
        <position position="197"/>
    </location>
    <ligand>
        <name>Mg(2+)</name>
        <dbReference type="ChEBI" id="CHEBI:18420"/>
        <label>1</label>
    </ligand>
</feature>
<accession>A0A803MHL7</accession>
<keyword evidence="6" id="KW-0378">Hydrolase</keyword>
<evidence type="ECO:0000256" key="13">
    <source>
        <dbReference type="PROSITE-ProRule" id="PRU01343"/>
    </source>
</evidence>
<comment type="similarity">
    <text evidence="2">Belongs to the DNA repair enzymes AP/ExoA family.</text>
</comment>
<evidence type="ECO:0000259" key="14">
    <source>
        <dbReference type="PROSITE" id="PS51999"/>
    </source>
</evidence>
<evidence type="ECO:0000256" key="4">
    <source>
        <dbReference type="ARBA" id="ARBA00022723"/>
    </source>
</evidence>
<evidence type="ECO:0000256" key="9">
    <source>
        <dbReference type="ARBA" id="ARBA00023242"/>
    </source>
</evidence>
<dbReference type="PANTHER" id="PTHR22748:SF4">
    <property type="entry name" value="DNA-(APURINIC OR APYRIMIDINIC SITE) ENDONUCLEASE 2"/>
    <property type="match status" value="1"/>
</dbReference>
<protein>
    <recommendedName>
        <fullName evidence="3">DNA-(apurinic or apyrimidinic site) endonuclease 2</fullName>
    </recommendedName>
</protein>
<feature type="active site" evidence="10">
    <location>
        <position position="154"/>
    </location>
</feature>
<dbReference type="GO" id="GO:0008081">
    <property type="term" value="F:phosphoric diester hydrolase activity"/>
    <property type="evidence" value="ECO:0007669"/>
    <property type="project" value="TreeGrafter"/>
</dbReference>
<dbReference type="Pfam" id="PF06839">
    <property type="entry name" value="Zn_ribbon_GRF"/>
    <property type="match status" value="1"/>
</dbReference>
<organism evidence="15 16">
    <name type="scientific">Chenopodium quinoa</name>
    <name type="common">Quinoa</name>
    <dbReference type="NCBI Taxonomy" id="63459"/>
    <lineage>
        <taxon>Eukaryota</taxon>
        <taxon>Viridiplantae</taxon>
        <taxon>Streptophyta</taxon>
        <taxon>Embryophyta</taxon>
        <taxon>Tracheophyta</taxon>
        <taxon>Spermatophyta</taxon>
        <taxon>Magnoliopsida</taxon>
        <taxon>eudicotyledons</taxon>
        <taxon>Gunneridae</taxon>
        <taxon>Pentapetalae</taxon>
        <taxon>Caryophyllales</taxon>
        <taxon>Chenopodiaceae</taxon>
        <taxon>Chenopodioideae</taxon>
        <taxon>Atripliceae</taxon>
        <taxon>Chenopodium</taxon>
    </lineage>
</organism>
<comment type="cofactor">
    <cofactor evidence="1">
        <name>Mn(2+)</name>
        <dbReference type="ChEBI" id="CHEBI:29035"/>
    </cofactor>
</comment>
<dbReference type="GO" id="GO:0003677">
    <property type="term" value="F:DNA binding"/>
    <property type="evidence" value="ECO:0007669"/>
    <property type="project" value="InterPro"/>
</dbReference>
<evidence type="ECO:0000256" key="12">
    <source>
        <dbReference type="PIRSR" id="PIRSR604808-3"/>
    </source>
</evidence>
<name>A0A803MHL7_CHEQI</name>
<dbReference type="PROSITE" id="PS51435">
    <property type="entry name" value="AP_NUCLEASE_F1_4"/>
    <property type="match status" value="1"/>
</dbReference>
<comment type="cofactor">
    <cofactor evidence="11">
        <name>Mg(2+)</name>
        <dbReference type="ChEBI" id="CHEBI:18420"/>
    </cofactor>
    <cofactor evidence="11">
        <name>Mn(2+)</name>
        <dbReference type="ChEBI" id="CHEBI:29035"/>
    </cofactor>
    <text evidence="11">Probably binds two magnesium or manganese ions per subunit.</text>
</comment>
<evidence type="ECO:0000256" key="6">
    <source>
        <dbReference type="ARBA" id="ARBA00022801"/>
    </source>
</evidence>
<dbReference type="InterPro" id="IPR005135">
    <property type="entry name" value="Endo/exonuclease/phosphatase"/>
</dbReference>
<dbReference type="InterPro" id="IPR010666">
    <property type="entry name" value="Znf_GRF"/>
</dbReference>
<dbReference type="SUPFAM" id="SSF56219">
    <property type="entry name" value="DNase I-like"/>
    <property type="match status" value="1"/>
</dbReference>
<feature type="binding site" evidence="11">
    <location>
        <position position="323"/>
    </location>
    <ligand>
        <name>Mg(2+)</name>
        <dbReference type="ChEBI" id="CHEBI:18420"/>
        <label>1</label>
    </ligand>
</feature>
<dbReference type="Pfam" id="PF03372">
    <property type="entry name" value="Exo_endo_phos"/>
    <property type="match status" value="1"/>
</dbReference>
<dbReference type="InterPro" id="IPR020848">
    <property type="entry name" value="AP_endonuclease_F1_CS"/>
</dbReference>
<evidence type="ECO:0000256" key="10">
    <source>
        <dbReference type="PIRSR" id="PIRSR604808-1"/>
    </source>
</evidence>